<keyword evidence="1" id="KW-0472">Membrane</keyword>
<keyword evidence="2" id="KW-0732">Signal</keyword>
<name>A0ABS9SPV1_9BACT</name>
<feature type="chain" id="PRO_5045561800" description="LPXTG cell wall anchor domain-containing protein" evidence="2">
    <location>
        <begin position="21"/>
        <end position="638"/>
    </location>
</feature>
<keyword evidence="1" id="KW-1133">Transmembrane helix</keyword>
<keyword evidence="4" id="KW-1185">Reference proteome</keyword>
<dbReference type="EMBL" id="JAKWBL010000004">
    <property type="protein sequence ID" value="MCH5600139.1"/>
    <property type="molecule type" value="Genomic_DNA"/>
</dbReference>
<dbReference type="RefSeq" id="WP_240832150.1">
    <property type="nucleotide sequence ID" value="NZ_JAKWBL010000004.1"/>
</dbReference>
<organism evidence="3 4">
    <name type="scientific">Niabella ginsengisoli</name>
    <dbReference type="NCBI Taxonomy" id="522298"/>
    <lineage>
        <taxon>Bacteria</taxon>
        <taxon>Pseudomonadati</taxon>
        <taxon>Bacteroidota</taxon>
        <taxon>Chitinophagia</taxon>
        <taxon>Chitinophagales</taxon>
        <taxon>Chitinophagaceae</taxon>
        <taxon>Niabella</taxon>
    </lineage>
</organism>
<feature type="transmembrane region" description="Helical" evidence="1">
    <location>
        <begin position="552"/>
        <end position="573"/>
    </location>
</feature>
<reference evidence="3 4" key="1">
    <citation type="submission" date="2022-02" db="EMBL/GenBank/DDBJ databases">
        <authorList>
            <person name="Min J."/>
        </authorList>
    </citation>
    <scope>NUCLEOTIDE SEQUENCE [LARGE SCALE GENOMIC DNA]</scope>
    <source>
        <strain evidence="3 4">GR10-1</strain>
    </source>
</reference>
<gene>
    <name evidence="3" type="ORF">MKP09_20570</name>
</gene>
<proteinExistence type="predicted"/>
<evidence type="ECO:0000256" key="2">
    <source>
        <dbReference type="SAM" id="SignalP"/>
    </source>
</evidence>
<evidence type="ECO:0008006" key="5">
    <source>
        <dbReference type="Google" id="ProtNLM"/>
    </source>
</evidence>
<accession>A0ABS9SPV1</accession>
<feature type="transmembrane region" description="Helical" evidence="1">
    <location>
        <begin position="580"/>
        <end position="597"/>
    </location>
</feature>
<evidence type="ECO:0000313" key="4">
    <source>
        <dbReference type="Proteomes" id="UP001202248"/>
    </source>
</evidence>
<evidence type="ECO:0000256" key="1">
    <source>
        <dbReference type="SAM" id="Phobius"/>
    </source>
</evidence>
<protein>
    <recommendedName>
        <fullName evidence="5">LPXTG cell wall anchor domain-containing protein</fullName>
    </recommendedName>
</protein>
<sequence>MLNVFLLSVCLLMFNQDATAQCDPINGSTDWIQHNGASGANYYIYDDGTNIRHALKADNNRLANGSNAANTVVKETAGADLNTEYSQITITYKAANTTGANNWMIGWSANPEFIGAGSTSRIQAANPTATQYQTQWLANILLGGSAGTTMAINTAQGATKTISTADYGYTAADGDVITATLIPQPDGTAALTVKVYRPSVGYDVFNTTYYAAVNAASVANGDIYPVLYMTTGASNVACLSAVADTYTPSTFAAPSCQTINSSTDWLQRNGASGANYYIYDDGTNIRHALKTNNNRLANGSTAANAIVKTSGGANLATDYSQISITYKTANSGGANNWVLGWTANPDFTGNNGGSRIQAANPTATQYETMWLANILFAGGTGQNMAVNTSEGVTKNINTSQLDYNGQDGDIITATLIPEPDGTASLNVKVYRPSLGRYVLNTTYRNAVNAASVAHGPIYPALYLINGETNVSCLSSTTGPLSALPVGFGRISGKISNDQLVINWQTLTESNNDHFEIEASADGKNFTKIGTVASQATDGNSSQPLNYEFSIEAAGASALMGIGSLILLAGSLMAKRRNRKIIGLSALSFMVFAATFVSCNKKGDALDVSGNKPLYIRIAQVDKDGKKAYSEVVKVFNQK</sequence>
<keyword evidence="1" id="KW-0812">Transmembrane</keyword>
<dbReference type="Proteomes" id="UP001202248">
    <property type="component" value="Unassembled WGS sequence"/>
</dbReference>
<feature type="signal peptide" evidence="2">
    <location>
        <begin position="1"/>
        <end position="20"/>
    </location>
</feature>
<evidence type="ECO:0000313" key="3">
    <source>
        <dbReference type="EMBL" id="MCH5600139.1"/>
    </source>
</evidence>
<comment type="caution">
    <text evidence="3">The sequence shown here is derived from an EMBL/GenBank/DDBJ whole genome shotgun (WGS) entry which is preliminary data.</text>
</comment>